<protein>
    <submittedName>
        <fullName evidence="1">Uncharacterized protein</fullName>
    </submittedName>
</protein>
<evidence type="ECO:0000313" key="1">
    <source>
        <dbReference type="EMBL" id="HHK69101.1"/>
    </source>
</evidence>
<gene>
    <name evidence="1" type="ORF">ENM11_08165</name>
</gene>
<dbReference type="EMBL" id="DRWN01000068">
    <property type="protein sequence ID" value="HHK69101.1"/>
    <property type="molecule type" value="Genomic_DNA"/>
</dbReference>
<comment type="caution">
    <text evidence="1">The sequence shown here is derived from an EMBL/GenBank/DDBJ whole genome shotgun (WGS) entry which is preliminary data.</text>
</comment>
<proteinExistence type="predicted"/>
<accession>A0A7C5LDH0</accession>
<dbReference type="AlphaFoldDB" id="A0A7C5LDH0"/>
<reference evidence="1" key="1">
    <citation type="journal article" date="2020" name="mSystems">
        <title>Genome- and Community-Level Interaction Insights into Carbon Utilization and Element Cycling Functions of Hydrothermarchaeota in Hydrothermal Sediment.</title>
        <authorList>
            <person name="Zhou Z."/>
            <person name="Liu Y."/>
            <person name="Xu W."/>
            <person name="Pan J."/>
            <person name="Luo Z.H."/>
            <person name="Li M."/>
        </authorList>
    </citation>
    <scope>NUCLEOTIDE SEQUENCE [LARGE SCALE GENOMIC DNA]</scope>
    <source>
        <strain evidence="1">SpSt-1056</strain>
    </source>
</reference>
<dbReference type="Gene3D" id="3.90.920.10">
    <property type="entry name" value="DNA primase, PRIM domain"/>
    <property type="match status" value="1"/>
</dbReference>
<sequence length="280" mass="31867">MAVDDLVLKHYSNTEVLHEIARFSAGRWVAVFSADGMHRYHQNTRRFLRIETVSDVEMILRQLKPRSFYATIHRYVWGAGYPLRIVSTMASWDIDLLPSSSWTNAIQAAEEIIMELNRLGICKSIIVKWSGEGVHIHVNDKAFSQELLARIPPMDAAYALTEYVLKRVGRRPHVLIENKVDSARVFTSPLSLHKALDRVCVCIDPSSLDSFSIDDTRPGFYRHFKGWNKHEYGEADAAVEKAFEIVGGYTVRGKRRRKPSVEEIVRSFHAKFGHGDAPTG</sequence>
<name>A0A7C5LDH0_CALS0</name>
<organism evidence="1">
    <name type="scientific">Caldiarchaeum subterraneum</name>
    <dbReference type="NCBI Taxonomy" id="311458"/>
    <lineage>
        <taxon>Archaea</taxon>
        <taxon>Nitrososphaerota</taxon>
        <taxon>Candidatus Caldarchaeales</taxon>
        <taxon>Candidatus Caldarchaeaceae</taxon>
        <taxon>Candidatus Caldarchaeum</taxon>
    </lineage>
</organism>
<dbReference type="SUPFAM" id="SSF56747">
    <property type="entry name" value="Prim-pol domain"/>
    <property type="match status" value="1"/>
</dbReference>